<dbReference type="SUPFAM" id="SSF46689">
    <property type="entry name" value="Homeodomain-like"/>
    <property type="match status" value="1"/>
</dbReference>
<keyword evidence="1 2" id="KW-0238">DNA-binding</keyword>
<evidence type="ECO:0000313" key="4">
    <source>
        <dbReference type="EMBL" id="MBB6073285.1"/>
    </source>
</evidence>
<dbReference type="InterPro" id="IPR036271">
    <property type="entry name" value="Tet_transcr_reg_TetR-rel_C_sf"/>
</dbReference>
<reference evidence="4 5" key="1">
    <citation type="submission" date="2020-08" db="EMBL/GenBank/DDBJ databases">
        <title>Genomic Encyclopedia of Type Strains, Phase IV (KMG-IV): sequencing the most valuable type-strain genomes for metagenomic binning, comparative biology and taxonomic classification.</title>
        <authorList>
            <person name="Goeker M."/>
        </authorList>
    </citation>
    <scope>NUCLEOTIDE SEQUENCE [LARGE SCALE GENOMIC DNA]</scope>
    <source>
        <strain evidence="4 5">DSM 29007</strain>
    </source>
</reference>
<dbReference type="Pfam" id="PF17931">
    <property type="entry name" value="TetR_C_23"/>
    <property type="match status" value="1"/>
</dbReference>
<dbReference type="Pfam" id="PF00440">
    <property type="entry name" value="TetR_N"/>
    <property type="match status" value="1"/>
</dbReference>
<dbReference type="SUPFAM" id="SSF48498">
    <property type="entry name" value="Tetracyclin repressor-like, C-terminal domain"/>
    <property type="match status" value="1"/>
</dbReference>
<evidence type="ECO:0000256" key="2">
    <source>
        <dbReference type="PROSITE-ProRule" id="PRU00335"/>
    </source>
</evidence>
<dbReference type="AlphaFoldDB" id="A0A841H4Y2"/>
<dbReference type="GO" id="GO:0000976">
    <property type="term" value="F:transcription cis-regulatory region binding"/>
    <property type="evidence" value="ECO:0007669"/>
    <property type="project" value="TreeGrafter"/>
</dbReference>
<evidence type="ECO:0000259" key="3">
    <source>
        <dbReference type="PROSITE" id="PS50977"/>
    </source>
</evidence>
<dbReference type="InterPro" id="IPR001647">
    <property type="entry name" value="HTH_TetR"/>
</dbReference>
<dbReference type="PROSITE" id="PS50977">
    <property type="entry name" value="HTH_TETR_2"/>
    <property type="match status" value="1"/>
</dbReference>
<protein>
    <submittedName>
        <fullName evidence="4">AcrR family transcriptional regulator</fullName>
    </submittedName>
</protein>
<dbReference type="PANTHER" id="PTHR30055:SF146">
    <property type="entry name" value="HTH-TYPE TRANSCRIPTIONAL DUAL REGULATOR CECR"/>
    <property type="match status" value="1"/>
</dbReference>
<dbReference type="GO" id="GO:0003700">
    <property type="term" value="F:DNA-binding transcription factor activity"/>
    <property type="evidence" value="ECO:0007669"/>
    <property type="project" value="TreeGrafter"/>
</dbReference>
<organism evidence="4 5">
    <name type="scientific">Longimicrobium terrae</name>
    <dbReference type="NCBI Taxonomy" id="1639882"/>
    <lineage>
        <taxon>Bacteria</taxon>
        <taxon>Pseudomonadati</taxon>
        <taxon>Gemmatimonadota</taxon>
        <taxon>Longimicrobiia</taxon>
        <taxon>Longimicrobiales</taxon>
        <taxon>Longimicrobiaceae</taxon>
        <taxon>Longimicrobium</taxon>
    </lineage>
</organism>
<name>A0A841H4Y2_9BACT</name>
<feature type="DNA-binding region" description="H-T-H motif" evidence="2">
    <location>
        <begin position="35"/>
        <end position="54"/>
    </location>
</feature>
<feature type="domain" description="HTH tetR-type" evidence="3">
    <location>
        <begin position="12"/>
        <end position="72"/>
    </location>
</feature>
<comment type="caution">
    <text evidence="4">The sequence shown here is derived from an EMBL/GenBank/DDBJ whole genome shotgun (WGS) entry which is preliminary data.</text>
</comment>
<dbReference type="PRINTS" id="PR00455">
    <property type="entry name" value="HTHTETR"/>
</dbReference>
<accession>A0A841H4Y2</accession>
<keyword evidence="5" id="KW-1185">Reference proteome</keyword>
<dbReference type="PANTHER" id="PTHR30055">
    <property type="entry name" value="HTH-TYPE TRANSCRIPTIONAL REGULATOR RUTR"/>
    <property type="match status" value="1"/>
</dbReference>
<dbReference type="EMBL" id="JACHIA010000023">
    <property type="protein sequence ID" value="MBB6073285.1"/>
    <property type="molecule type" value="Genomic_DNA"/>
</dbReference>
<dbReference type="InterPro" id="IPR050109">
    <property type="entry name" value="HTH-type_TetR-like_transc_reg"/>
</dbReference>
<dbReference type="InterPro" id="IPR009057">
    <property type="entry name" value="Homeodomain-like_sf"/>
</dbReference>
<evidence type="ECO:0000256" key="1">
    <source>
        <dbReference type="ARBA" id="ARBA00023125"/>
    </source>
</evidence>
<gene>
    <name evidence="4" type="ORF">HNQ61_004952</name>
</gene>
<evidence type="ECO:0000313" key="5">
    <source>
        <dbReference type="Proteomes" id="UP000582837"/>
    </source>
</evidence>
<proteinExistence type="predicted"/>
<sequence length="232" mass="26614">MAEPAGKTAKGEQTRALILETALQLFRERGYEDTTMRAIAEQAGMSLGSTYYYFRSKEQLVQAFYHRTHVEHLAVTEEVLRTETTLRERLRGVMRTKLQTIEPYHRFAGVLFRTAADPESPLNPFSEESGPTREEATCLFAEVLRGAEDRKMPKDLEAELPELLWLYHMGIVLFWIHDRSPGRVRTWRLMERTVDLIARVISLSTLPLMGPIRKAVLRLVAELREPVENGSA</sequence>
<dbReference type="RefSeq" id="WP_170032908.1">
    <property type="nucleotide sequence ID" value="NZ_JABDTL010000001.1"/>
</dbReference>
<dbReference type="Gene3D" id="1.10.357.10">
    <property type="entry name" value="Tetracycline Repressor, domain 2"/>
    <property type="match status" value="1"/>
</dbReference>
<dbReference type="InterPro" id="IPR041673">
    <property type="entry name" value="TetR_C_23"/>
</dbReference>
<dbReference type="Proteomes" id="UP000582837">
    <property type="component" value="Unassembled WGS sequence"/>
</dbReference>